<protein>
    <submittedName>
        <fullName evidence="1">Uncharacterized protein</fullName>
    </submittedName>
</protein>
<dbReference type="Proteomes" id="UP000326837">
    <property type="component" value="Chromosome"/>
</dbReference>
<reference evidence="2" key="1">
    <citation type="submission" date="2019-10" db="EMBL/GenBank/DDBJ databases">
        <title>Lacipirellula parvula gen. nov., sp. nov., representing a lineage of planctomycetes widespread in freshwater anoxic habitats, and description of the family Lacipirellulaceae.</title>
        <authorList>
            <person name="Dedysh S.N."/>
            <person name="Kulichevskaya I.S."/>
            <person name="Beletsky A.V."/>
            <person name="Rakitin A.L."/>
            <person name="Mardanov A.V."/>
            <person name="Ivanova A.A."/>
            <person name="Saltykova V.X."/>
            <person name="Rijpstra W.I.C."/>
            <person name="Sinninghe Damste J.S."/>
            <person name="Ravin N.V."/>
        </authorList>
    </citation>
    <scope>NUCLEOTIDE SEQUENCE [LARGE SCALE GENOMIC DNA]</scope>
    <source>
        <strain evidence="2">PX69</strain>
    </source>
</reference>
<dbReference type="AlphaFoldDB" id="A0A5K7XKT2"/>
<dbReference type="EMBL" id="AP021861">
    <property type="protein sequence ID" value="BBO34973.1"/>
    <property type="molecule type" value="Genomic_DNA"/>
</dbReference>
<sequence>MPAARQPTFSPVGQSPQGVATTYISDSRDAALTLPPLLRHNA</sequence>
<gene>
    <name evidence="1" type="ORF">PLANPX_4585</name>
</gene>
<proteinExistence type="predicted"/>
<evidence type="ECO:0000313" key="2">
    <source>
        <dbReference type="Proteomes" id="UP000326837"/>
    </source>
</evidence>
<evidence type="ECO:0000313" key="1">
    <source>
        <dbReference type="EMBL" id="BBO34973.1"/>
    </source>
</evidence>
<organism evidence="1 2">
    <name type="scientific">Lacipirellula parvula</name>
    <dbReference type="NCBI Taxonomy" id="2650471"/>
    <lineage>
        <taxon>Bacteria</taxon>
        <taxon>Pseudomonadati</taxon>
        <taxon>Planctomycetota</taxon>
        <taxon>Planctomycetia</taxon>
        <taxon>Pirellulales</taxon>
        <taxon>Lacipirellulaceae</taxon>
        <taxon>Lacipirellula</taxon>
    </lineage>
</organism>
<accession>A0A5K7XKT2</accession>
<name>A0A5K7XKT2_9BACT</name>
<dbReference type="KEGG" id="lpav:PLANPX_4585"/>
<keyword evidence="2" id="KW-1185">Reference proteome</keyword>